<organism evidence="17 18">
    <name type="scientific">Streptomyces paromomycinus</name>
    <name type="common">Streptomyces rimosus subsp. paromomycinus</name>
    <dbReference type="NCBI Taxonomy" id="92743"/>
    <lineage>
        <taxon>Bacteria</taxon>
        <taxon>Bacillati</taxon>
        <taxon>Actinomycetota</taxon>
        <taxon>Actinomycetes</taxon>
        <taxon>Kitasatosporales</taxon>
        <taxon>Streptomycetaceae</taxon>
        <taxon>Streptomyces</taxon>
    </lineage>
</organism>
<comment type="cofactor">
    <cofactor evidence="1">
        <name>FAD</name>
        <dbReference type="ChEBI" id="CHEBI:57692"/>
    </cofactor>
</comment>
<accession>A0A401VVB9</accession>
<evidence type="ECO:0000256" key="7">
    <source>
        <dbReference type="ARBA" id="ARBA00023098"/>
    </source>
</evidence>
<comment type="similarity">
    <text evidence="2">Belongs to the GMC oxidoreductase family.</text>
</comment>
<dbReference type="GO" id="GO:0004769">
    <property type="term" value="F:steroid Delta-isomerase activity"/>
    <property type="evidence" value="ECO:0007669"/>
    <property type="project" value="UniProtKB-EC"/>
</dbReference>
<dbReference type="InterPro" id="IPR007867">
    <property type="entry name" value="GMC_OxRtase_C"/>
</dbReference>
<comment type="pathway">
    <text evidence="12">Steroid metabolism; cholesterol degradation.</text>
</comment>
<dbReference type="RefSeq" id="WP_218039974.1">
    <property type="nucleotide sequence ID" value="NZ_BHZD01000001.1"/>
</dbReference>
<evidence type="ECO:0000256" key="11">
    <source>
        <dbReference type="ARBA" id="ARBA00038856"/>
    </source>
</evidence>
<evidence type="ECO:0000256" key="12">
    <source>
        <dbReference type="ARBA" id="ARBA00049645"/>
    </source>
</evidence>
<comment type="caution">
    <text evidence="17">The sequence shown here is derived from an EMBL/GenBank/DDBJ whole genome shotgun (WGS) entry which is preliminary data.</text>
</comment>
<keyword evidence="9" id="KW-0753">Steroid metabolism</keyword>
<dbReference type="Pfam" id="PF13450">
    <property type="entry name" value="NAD_binding_8"/>
    <property type="match status" value="1"/>
</dbReference>
<evidence type="ECO:0000256" key="14">
    <source>
        <dbReference type="ARBA" id="ARBA00049744"/>
    </source>
</evidence>
<feature type="domain" description="Glucose-methanol-choline oxidoreductase C-terminal" evidence="16">
    <location>
        <begin position="498"/>
        <end position="553"/>
    </location>
</feature>
<dbReference type="Gene3D" id="3.50.50.60">
    <property type="entry name" value="FAD/NAD(P)-binding domain"/>
    <property type="match status" value="3"/>
</dbReference>
<dbReference type="GO" id="GO:0008203">
    <property type="term" value="P:cholesterol metabolic process"/>
    <property type="evidence" value="ECO:0007669"/>
    <property type="project" value="UniProtKB-KW"/>
</dbReference>
<keyword evidence="4" id="KW-0285">Flavoprotein</keyword>
<evidence type="ECO:0000313" key="18">
    <source>
        <dbReference type="Proteomes" id="UP000286746"/>
    </source>
</evidence>
<dbReference type="PANTHER" id="PTHR47470:SF1">
    <property type="entry name" value="FAD-DEPENDENT OXIDOREDUCTASE 2 FAD BINDING DOMAIN-CONTAINING PROTEIN"/>
    <property type="match status" value="1"/>
</dbReference>
<keyword evidence="18" id="KW-1185">Reference proteome</keyword>
<dbReference type="EC" id="1.1.3.6" evidence="13"/>
<dbReference type="InterPro" id="IPR036188">
    <property type="entry name" value="FAD/NAD-bd_sf"/>
</dbReference>
<dbReference type="Pfam" id="PF05199">
    <property type="entry name" value="GMC_oxred_C"/>
    <property type="match status" value="1"/>
</dbReference>
<evidence type="ECO:0000256" key="8">
    <source>
        <dbReference type="ARBA" id="ARBA00023166"/>
    </source>
</evidence>
<keyword evidence="8" id="KW-1207">Sterol metabolism</keyword>
<evidence type="ECO:0000256" key="3">
    <source>
        <dbReference type="ARBA" id="ARBA00022548"/>
    </source>
</evidence>
<sequence>MAEVSPGSGSGRPERVGALVVGSGFGGSVAAYRLAEAGRSVVVLERGRAYPPGSFPRTPAELGRALWDPSEGLYGLFDVWRFGGCDSLVASGLGGGSLIYANVLLRKEPHWFVRREELPGGGHERWPLTRADLDPHYDAVESVLRPVPYPVDTEPYARTPKTRALREAAGRAGLPWSPAPLAVSFAPHPGAPPGPGLPLTDEPYGNLHGVPRGTCRLTGECDLGCNNGAKNTLDHTYLSAARHHGADLRTGHQAVTVEPLEDGGYRVGYVVHDTDGTGPPVRTADLPRRLIDCDRLVLAAGTYGTVHLLLANRARLPGLGPALGTRFCGNGDLLTFLYGRRGTPVPPPDRGPVITGVVGEADGGPGRGHIVQDGGYPGFLNWLAEGVRLVGGAGRLAAFAAGLARDHVLGSADSNLSGEIAALLGPGGGFPGVLPLLGVGRDVPDGVMGLRDGRLDVRWTTATSRAYYEGVRTTMRRLADAMGTGFLDNPVWWWRRVVTVHPVGGAPIGDRPEEAVCDPYGEVFGHPRLYVADAAALPGPVGVNPSLTIAALADRMSTRLLADRPPRRAHRPAPAPATALTFAEVMRGALADGPGLVLRLTVTVDDVDAFIDSPDHRAAVRGAVDCDPLGGRLSVREGWFNLFVPGGLPRHRRMLYHLHLDGPQGRPLTLTGRKEMGDAPGPDLWADTTTLAVEVHPGRHTPGEEPGAAPLCSGVVRVGRLDFVRQLASMRATGPAPLAALARFGEFFAGELWGVYGPGR</sequence>
<dbReference type="InterPro" id="IPR052542">
    <property type="entry name" value="Cholesterol_Oxidase"/>
</dbReference>
<dbReference type="AlphaFoldDB" id="A0A401VVB9"/>
<dbReference type="PANTHER" id="PTHR47470">
    <property type="entry name" value="CHOLESTEROL OXIDASE"/>
    <property type="match status" value="1"/>
</dbReference>
<dbReference type="Proteomes" id="UP000286746">
    <property type="component" value="Unassembled WGS sequence"/>
</dbReference>
<evidence type="ECO:0000256" key="1">
    <source>
        <dbReference type="ARBA" id="ARBA00001974"/>
    </source>
</evidence>
<dbReference type="GO" id="GO:0016995">
    <property type="term" value="F:cholesterol oxidase activity"/>
    <property type="evidence" value="ECO:0007669"/>
    <property type="project" value="UniProtKB-EC"/>
</dbReference>
<evidence type="ECO:0000256" key="5">
    <source>
        <dbReference type="ARBA" id="ARBA00022827"/>
    </source>
</evidence>
<protein>
    <recommendedName>
        <fullName evidence="14">Cholesterol oxidase</fullName>
        <ecNumber evidence="13">1.1.3.6</ecNumber>
        <ecNumber evidence="11">5.3.3.1</ecNumber>
    </recommendedName>
    <alternativeName>
        <fullName evidence="15">Cholesterol isomerase</fullName>
    </alternativeName>
</protein>
<dbReference type="EMBL" id="BHZD01000001">
    <property type="protein sequence ID" value="GCD41027.1"/>
    <property type="molecule type" value="Genomic_DNA"/>
</dbReference>
<evidence type="ECO:0000256" key="9">
    <source>
        <dbReference type="ARBA" id="ARBA00023221"/>
    </source>
</evidence>
<keyword evidence="6" id="KW-0560">Oxidoreductase</keyword>
<keyword evidence="3" id="KW-0153">Cholesterol metabolism</keyword>
<reference evidence="17 18" key="1">
    <citation type="submission" date="2018-11" db="EMBL/GenBank/DDBJ databases">
        <title>Whole genome sequence of Streptomyces paromomycinus NBRC 15454(T).</title>
        <authorList>
            <person name="Komaki H."/>
            <person name="Tamura T."/>
        </authorList>
    </citation>
    <scope>NUCLEOTIDE SEQUENCE [LARGE SCALE GENOMIC DNA]</scope>
    <source>
        <strain evidence="17 18">NBRC 15454</strain>
    </source>
</reference>
<evidence type="ECO:0000313" key="17">
    <source>
        <dbReference type="EMBL" id="GCD41027.1"/>
    </source>
</evidence>
<evidence type="ECO:0000256" key="15">
    <source>
        <dbReference type="ARBA" id="ARBA00049778"/>
    </source>
</evidence>
<keyword evidence="7" id="KW-0443">Lipid metabolism</keyword>
<evidence type="ECO:0000256" key="4">
    <source>
        <dbReference type="ARBA" id="ARBA00022630"/>
    </source>
</evidence>
<dbReference type="EC" id="5.3.3.1" evidence="11"/>
<evidence type="ECO:0000256" key="2">
    <source>
        <dbReference type="ARBA" id="ARBA00010790"/>
    </source>
</evidence>
<dbReference type="SUPFAM" id="SSF51905">
    <property type="entry name" value="FAD/NAD(P)-binding domain"/>
    <property type="match status" value="1"/>
</dbReference>
<evidence type="ECO:0000256" key="10">
    <source>
        <dbReference type="ARBA" id="ARBA00023235"/>
    </source>
</evidence>
<evidence type="ECO:0000256" key="13">
    <source>
        <dbReference type="ARBA" id="ARBA00049723"/>
    </source>
</evidence>
<evidence type="ECO:0000256" key="6">
    <source>
        <dbReference type="ARBA" id="ARBA00023002"/>
    </source>
</evidence>
<keyword evidence="5" id="KW-0274">FAD</keyword>
<proteinExistence type="inferred from homology"/>
<keyword evidence="10" id="KW-0413">Isomerase</keyword>
<name>A0A401VVB9_STREY</name>
<gene>
    <name evidence="17" type="ORF">GKJPGBOP_00680</name>
</gene>
<evidence type="ECO:0000259" key="16">
    <source>
        <dbReference type="Pfam" id="PF05199"/>
    </source>
</evidence>